<dbReference type="Proteomes" id="UP000092462">
    <property type="component" value="Unassembled WGS sequence"/>
</dbReference>
<dbReference type="GO" id="GO:0003676">
    <property type="term" value="F:nucleic acid binding"/>
    <property type="evidence" value="ECO:0007669"/>
    <property type="project" value="InterPro"/>
</dbReference>
<dbReference type="InterPro" id="IPR001650">
    <property type="entry name" value="Helicase_C-like"/>
</dbReference>
<dbReference type="VEuPathDB" id="VectorBase:PPAI001138"/>
<dbReference type="GO" id="GO:0005524">
    <property type="term" value="F:ATP binding"/>
    <property type="evidence" value="ECO:0007669"/>
    <property type="project" value="UniProtKB-KW"/>
</dbReference>
<evidence type="ECO:0000313" key="3">
    <source>
        <dbReference type="EnsemblMetazoa" id="PPAI001138-PA"/>
    </source>
</evidence>
<sequence length="392" mass="43978">IRYQTLFADIEQFNEVQAKLFNDCVFSDASLVVSAPTGSGKTTIFLLAIMQELIKVNWPETEKEIRLIYVAPTRALCSEIFEKWEEKFSQLAMRCCEVTGETSVTDLAELEKYHIILTTPEKWDSLTRRWRENINFLMSVRLVMIDEIHLLNEARRGAALEATISRIKIGALKSGHTVRLIGISATLANVQDVAKWFGEANTKAYTISINSHGSGVVERIVTIALGEEESFFKVDAIMNWRLPGILERYWDGKPTLVFCGTRMCAENTVKYLMKNFDVGLRADQEKLLESVTNEIFNRDLRECVRMGIGFHHGGLTIGDRLIVEHMYRTGNLPVLVCTQTLAMGVNFPAHLVIVKAPSPISATEMLQMTGRAGRVGLTSDCGVAVILTRTCH</sequence>
<dbReference type="PROSITE" id="PS51192">
    <property type="entry name" value="HELICASE_ATP_BIND_1"/>
    <property type="match status" value="1"/>
</dbReference>
<dbReference type="InterPro" id="IPR014001">
    <property type="entry name" value="Helicase_ATP-bd"/>
</dbReference>
<dbReference type="SMART" id="SM00490">
    <property type="entry name" value="HELICc"/>
    <property type="match status" value="1"/>
</dbReference>
<dbReference type="SUPFAM" id="SSF52540">
    <property type="entry name" value="P-loop containing nucleoside triphosphate hydrolases"/>
    <property type="match status" value="1"/>
</dbReference>
<name>A0A1B0D1B5_PHLPP</name>
<dbReference type="PROSITE" id="PS51194">
    <property type="entry name" value="HELICASE_CTER"/>
    <property type="match status" value="1"/>
</dbReference>
<keyword evidence="1" id="KW-0547">Nucleotide-binding</keyword>
<dbReference type="Pfam" id="PF00270">
    <property type="entry name" value="DEAD"/>
    <property type="match status" value="1"/>
</dbReference>
<evidence type="ECO:0000313" key="4">
    <source>
        <dbReference type="Proteomes" id="UP000092462"/>
    </source>
</evidence>
<evidence type="ECO:0008006" key="5">
    <source>
        <dbReference type="Google" id="ProtNLM"/>
    </source>
</evidence>
<dbReference type="SMART" id="SM00487">
    <property type="entry name" value="DEXDc"/>
    <property type="match status" value="1"/>
</dbReference>
<dbReference type="InterPro" id="IPR027417">
    <property type="entry name" value="P-loop_NTPase"/>
</dbReference>
<dbReference type="GO" id="GO:0016787">
    <property type="term" value="F:hydrolase activity"/>
    <property type="evidence" value="ECO:0007669"/>
    <property type="project" value="UniProtKB-KW"/>
</dbReference>
<evidence type="ECO:0000256" key="2">
    <source>
        <dbReference type="ARBA" id="ARBA00022840"/>
    </source>
</evidence>
<proteinExistence type="predicted"/>
<keyword evidence="2" id="KW-0067">ATP-binding</keyword>
<organism evidence="3 4">
    <name type="scientific">Phlebotomus papatasi</name>
    <name type="common">Sandfly</name>
    <dbReference type="NCBI Taxonomy" id="29031"/>
    <lineage>
        <taxon>Eukaryota</taxon>
        <taxon>Metazoa</taxon>
        <taxon>Ecdysozoa</taxon>
        <taxon>Arthropoda</taxon>
        <taxon>Hexapoda</taxon>
        <taxon>Insecta</taxon>
        <taxon>Pterygota</taxon>
        <taxon>Neoptera</taxon>
        <taxon>Endopterygota</taxon>
        <taxon>Diptera</taxon>
        <taxon>Nematocera</taxon>
        <taxon>Psychodoidea</taxon>
        <taxon>Psychodidae</taxon>
        <taxon>Phlebotomus</taxon>
        <taxon>Phlebotomus</taxon>
    </lineage>
</organism>
<dbReference type="InterPro" id="IPR011545">
    <property type="entry name" value="DEAD/DEAH_box_helicase_dom"/>
</dbReference>
<dbReference type="EMBL" id="AJVK01002524">
    <property type="status" value="NOT_ANNOTATED_CDS"/>
    <property type="molecule type" value="Genomic_DNA"/>
</dbReference>
<dbReference type="Pfam" id="PF00271">
    <property type="entry name" value="Helicase_C"/>
    <property type="match status" value="1"/>
</dbReference>
<accession>A0A1B0D1B5</accession>
<dbReference type="EnsemblMetazoa" id="PPAI001138-RA">
    <property type="protein sequence ID" value="PPAI001138-PA"/>
    <property type="gene ID" value="PPAI001138"/>
</dbReference>
<dbReference type="EMBL" id="AJVK01002525">
    <property type="status" value="NOT_ANNOTATED_CDS"/>
    <property type="molecule type" value="Genomic_DNA"/>
</dbReference>
<reference evidence="3" key="1">
    <citation type="submission" date="2022-08" db="UniProtKB">
        <authorList>
            <consortium name="EnsemblMetazoa"/>
        </authorList>
    </citation>
    <scope>IDENTIFICATION</scope>
    <source>
        <strain evidence="3">Israel</strain>
    </source>
</reference>
<dbReference type="GO" id="GO:0043138">
    <property type="term" value="F:3'-5' DNA helicase activity"/>
    <property type="evidence" value="ECO:0007669"/>
    <property type="project" value="UniProtKB-EC"/>
</dbReference>
<keyword evidence="4" id="KW-1185">Reference proteome</keyword>
<dbReference type="AlphaFoldDB" id="A0A1B0D1B5"/>
<dbReference type="Gene3D" id="3.40.50.300">
    <property type="entry name" value="P-loop containing nucleotide triphosphate hydrolases"/>
    <property type="match status" value="2"/>
</dbReference>
<dbReference type="VEuPathDB" id="VectorBase:PPAPM1_007953"/>
<dbReference type="PANTHER" id="PTHR47835">
    <property type="entry name" value="HFM1, ATP DEPENDENT DNA HELICASE HOMOLOG"/>
    <property type="match status" value="1"/>
</dbReference>
<protein>
    <recommendedName>
        <fullName evidence="5">Helicase ATP-binding domain-containing protein</fullName>
    </recommendedName>
</protein>
<dbReference type="PANTHER" id="PTHR47835:SF3">
    <property type="entry name" value="HELICASE FOR MEIOSIS 1"/>
    <property type="match status" value="1"/>
</dbReference>
<evidence type="ECO:0000256" key="1">
    <source>
        <dbReference type="ARBA" id="ARBA00022741"/>
    </source>
</evidence>
<dbReference type="InterPro" id="IPR052247">
    <property type="entry name" value="Meiotic_Crossover_Helicase"/>
</dbReference>